<dbReference type="Pfam" id="PF25005">
    <property type="entry name" value="PSF2_N"/>
    <property type="match status" value="1"/>
</dbReference>
<evidence type="ECO:0000256" key="5">
    <source>
        <dbReference type="ARBA" id="ARBA00030871"/>
    </source>
</evidence>
<evidence type="ECO:0000256" key="2">
    <source>
        <dbReference type="ARBA" id="ARBA00010565"/>
    </source>
</evidence>
<evidence type="ECO:0000256" key="4">
    <source>
        <dbReference type="ARBA" id="ARBA00023242"/>
    </source>
</evidence>
<reference evidence="8 9" key="1">
    <citation type="submission" date="2023-02" db="EMBL/GenBank/DDBJ databases">
        <title>LHISI_Scaffold_Assembly.</title>
        <authorList>
            <person name="Stuart O.P."/>
            <person name="Cleave R."/>
            <person name="Magrath M.J.L."/>
            <person name="Mikheyev A.S."/>
        </authorList>
    </citation>
    <scope>NUCLEOTIDE SEQUENCE [LARGE SCALE GENOMIC DNA]</scope>
    <source>
        <strain evidence="8">Daus_M_001</strain>
        <tissue evidence="8">Leg muscle</tissue>
    </source>
</reference>
<feature type="domain" description="DNA replication complex GINS protein PSF2 N-terminal" evidence="7">
    <location>
        <begin position="18"/>
        <end position="77"/>
    </location>
</feature>
<keyword evidence="9" id="KW-1185">Reference proteome</keyword>
<evidence type="ECO:0000259" key="6">
    <source>
        <dbReference type="Pfam" id="PF05916"/>
    </source>
</evidence>
<feature type="non-terminal residue" evidence="8">
    <location>
        <position position="1"/>
    </location>
</feature>
<feature type="domain" description="GINS subunit" evidence="6">
    <location>
        <begin position="81"/>
        <end position="180"/>
    </location>
</feature>
<dbReference type="PANTHER" id="PTHR12772">
    <property type="entry name" value="DNA REPLICATION COMPLEX GINS PROTEIN PSF2"/>
    <property type="match status" value="1"/>
</dbReference>
<organism evidence="8 9">
    <name type="scientific">Dryococelus australis</name>
    <dbReference type="NCBI Taxonomy" id="614101"/>
    <lineage>
        <taxon>Eukaryota</taxon>
        <taxon>Metazoa</taxon>
        <taxon>Ecdysozoa</taxon>
        <taxon>Arthropoda</taxon>
        <taxon>Hexapoda</taxon>
        <taxon>Insecta</taxon>
        <taxon>Pterygota</taxon>
        <taxon>Neoptera</taxon>
        <taxon>Polyneoptera</taxon>
        <taxon>Phasmatodea</taxon>
        <taxon>Verophasmatodea</taxon>
        <taxon>Anareolatae</taxon>
        <taxon>Phasmatidae</taxon>
        <taxon>Eurycanthinae</taxon>
        <taxon>Dryococelus</taxon>
    </lineage>
</organism>
<keyword evidence="3" id="KW-0235">DNA replication</keyword>
<evidence type="ECO:0000256" key="1">
    <source>
        <dbReference type="ARBA" id="ARBA00004123"/>
    </source>
</evidence>
<dbReference type="Gene3D" id="1.20.58.1020">
    <property type="match status" value="1"/>
</dbReference>
<dbReference type="Gene3D" id="3.40.5.50">
    <property type="match status" value="1"/>
</dbReference>
<dbReference type="Pfam" id="PF05916">
    <property type="entry name" value="Sld5"/>
    <property type="match status" value="1"/>
</dbReference>
<evidence type="ECO:0000313" key="8">
    <source>
        <dbReference type="EMBL" id="KAJ8887976.1"/>
    </source>
</evidence>
<evidence type="ECO:0000256" key="3">
    <source>
        <dbReference type="ARBA" id="ARBA00022705"/>
    </source>
</evidence>
<sequence length="386" mass="44160">VRFYRYLFWFYASTIDMNPAEVEFLAEKNMVSIVPNFSFERIFLISGAIGPFRAGLPVNVPVWMAINLRQRQKCKIIPPDWMNVEKLEEAKEIESQSRYFTKMPSDHYMVEAHLLLQAASEDIPRADEIRTVLKDIWDMRMSKLRTSVDAFVKSGGSHAKLDHLTAMEVCSVRPLLPHALDQMCRLQKVWPPLFSLRYLSSCSRPVVLVVYYSAREMGVLIKPAGQRPYFLQVKLLVTQPGFERGSPLLQASSLCRNAKAREMEDLQTSNIVRHDSRLQKSGVIRSGIEPGSRWWGASSHRGPFTSARLSRVSNLGLHGREQLHEVMMIWLPSKSKAHQTIIYENWTATSVQLVAIVDVAITRCEQYPPRLQDILFILQSFGSAQH</sequence>
<dbReference type="CDD" id="cd11712">
    <property type="entry name" value="GINS_A_psf2"/>
    <property type="match status" value="1"/>
</dbReference>
<comment type="subcellular location">
    <subcellularLocation>
        <location evidence="1">Nucleus</location>
    </subcellularLocation>
</comment>
<accession>A0ABQ9HV69</accession>
<dbReference type="InterPro" id="IPR036224">
    <property type="entry name" value="GINS_bundle-like_dom_sf"/>
</dbReference>
<dbReference type="CDD" id="cd21694">
    <property type="entry name" value="GINS_B_Psf2"/>
    <property type="match status" value="1"/>
</dbReference>
<dbReference type="SUPFAM" id="SSF158573">
    <property type="entry name" value="GINS helical bundle-like"/>
    <property type="match status" value="1"/>
</dbReference>
<name>A0ABQ9HV69_9NEOP</name>
<dbReference type="PANTHER" id="PTHR12772:SF0">
    <property type="entry name" value="DNA REPLICATION COMPLEX GINS PROTEIN PSF2"/>
    <property type="match status" value="1"/>
</dbReference>
<keyword evidence="4" id="KW-0539">Nucleus</keyword>
<evidence type="ECO:0000259" key="7">
    <source>
        <dbReference type="Pfam" id="PF25005"/>
    </source>
</evidence>
<dbReference type="InterPro" id="IPR007257">
    <property type="entry name" value="GINS_Psf2"/>
</dbReference>
<dbReference type="SUPFAM" id="SSF160059">
    <property type="entry name" value="PriA/YqbF domain"/>
    <property type="match status" value="1"/>
</dbReference>
<dbReference type="InterPro" id="IPR056784">
    <property type="entry name" value="PSF2_N"/>
</dbReference>
<dbReference type="Proteomes" id="UP001159363">
    <property type="component" value="Chromosome 3"/>
</dbReference>
<protein>
    <recommendedName>
        <fullName evidence="5">GINS complex subunit 2</fullName>
    </recommendedName>
</protein>
<dbReference type="InterPro" id="IPR021151">
    <property type="entry name" value="GINS_A"/>
</dbReference>
<gene>
    <name evidence="8" type="ORF">PR048_007461</name>
</gene>
<comment type="similarity">
    <text evidence="2">Belongs to the GINS2/PSF2 family.</text>
</comment>
<evidence type="ECO:0000313" key="9">
    <source>
        <dbReference type="Proteomes" id="UP001159363"/>
    </source>
</evidence>
<proteinExistence type="inferred from homology"/>
<comment type="caution">
    <text evidence="8">The sequence shown here is derived from an EMBL/GenBank/DDBJ whole genome shotgun (WGS) entry which is preliminary data.</text>
</comment>
<dbReference type="EMBL" id="JARBHB010000003">
    <property type="protein sequence ID" value="KAJ8887976.1"/>
    <property type="molecule type" value="Genomic_DNA"/>
</dbReference>